<proteinExistence type="predicted"/>
<dbReference type="Proteomes" id="UP001519331">
    <property type="component" value="Unassembled WGS sequence"/>
</dbReference>
<gene>
    <name evidence="2" type="ORF">JOF45_001291</name>
</gene>
<evidence type="ECO:0000313" key="3">
    <source>
        <dbReference type="Proteomes" id="UP001519331"/>
    </source>
</evidence>
<comment type="caution">
    <text evidence="2">The sequence shown here is derived from an EMBL/GenBank/DDBJ whole genome shotgun (WGS) entry which is preliminary data.</text>
</comment>
<feature type="region of interest" description="Disordered" evidence="1">
    <location>
        <begin position="295"/>
        <end position="322"/>
    </location>
</feature>
<accession>A0ABS4T1D8</accession>
<keyword evidence="3" id="KW-1185">Reference proteome</keyword>
<name>A0ABS4T1D8_9MICC</name>
<organism evidence="2 3">
    <name type="scientific">Nesterenkonia lacusekhoensis</name>
    <dbReference type="NCBI Taxonomy" id="150832"/>
    <lineage>
        <taxon>Bacteria</taxon>
        <taxon>Bacillati</taxon>
        <taxon>Actinomycetota</taxon>
        <taxon>Actinomycetes</taxon>
        <taxon>Micrococcales</taxon>
        <taxon>Micrococcaceae</taxon>
        <taxon>Nesterenkonia</taxon>
    </lineage>
</organism>
<evidence type="ECO:0000256" key="1">
    <source>
        <dbReference type="SAM" id="MobiDB-lite"/>
    </source>
</evidence>
<protein>
    <submittedName>
        <fullName evidence="2">Uncharacterized protein</fullName>
    </submittedName>
</protein>
<dbReference type="Gene3D" id="3.40.50.720">
    <property type="entry name" value="NAD(P)-binding Rossmann-like Domain"/>
    <property type="match status" value="1"/>
</dbReference>
<reference evidence="2 3" key="1">
    <citation type="submission" date="2021-03" db="EMBL/GenBank/DDBJ databases">
        <title>Sequencing the genomes of 1000 actinobacteria strains.</title>
        <authorList>
            <person name="Klenk H.-P."/>
        </authorList>
    </citation>
    <scope>NUCLEOTIDE SEQUENCE [LARGE SCALE GENOMIC DNA]</scope>
    <source>
        <strain evidence="2 3">DSM 12544</strain>
    </source>
</reference>
<dbReference type="RefSeq" id="WP_210048630.1">
    <property type="nucleotide sequence ID" value="NZ_JAGINX010000001.1"/>
</dbReference>
<evidence type="ECO:0000313" key="2">
    <source>
        <dbReference type="EMBL" id="MBP2318272.1"/>
    </source>
</evidence>
<sequence length="558" mass="60953">MHSSTDHPWLRRDTFFTDTGSGLQLANASTGFEITGSSAYRLFRTIHPFLDGSHSLQDIKNATGDRWPIIERFLKPLTDHGFIRWIPATDFEVLPERERSENSDQIAYLAQFTDTPHASFSTFSSAKILVLGDSPFTVSLVTNLRDNGARGVSTHPSAPMGLTNREEPFGQDVDLIVLAPETLHLLENLEEHLVLAVTGYENQLRALTRPWPDLSSFTWLDAAASLGLSDPHQGPAAAARELLEHSAAVDERVMAEPIQRMFGALLAYEIFKGLTGAIRPETADKVLVLNGLTGETTTHPVAPSPEWGEPQRKETPAPASQPLDIASSRAEEYDAAWAKLVDPMTLPAEEFTDLELEQVPVKVSSLTSKGSTVHGASLWTTADARIETLCRAYENYFSTILPPTTVSPSFLGVDRDPEQAALRAVRSAACAKALSSDRAAGKECELFAESRAGHFIRSTAPEMKYTDLGEHGGWHVGLAYDHNRWAVTAAPELSEALITAAVEVLGARQADVPLGHGNPERFLGTGTREAVFFEVRRLPNELADSLNLCVVEATWRAA</sequence>
<dbReference type="EMBL" id="JAGINX010000001">
    <property type="protein sequence ID" value="MBP2318272.1"/>
    <property type="molecule type" value="Genomic_DNA"/>
</dbReference>